<dbReference type="KEGG" id="dsc:ABOD76_08060"/>
<dbReference type="EMBL" id="CP158299">
    <property type="protein sequence ID" value="XBV86250.1"/>
    <property type="molecule type" value="Genomic_DNA"/>
</dbReference>
<dbReference type="RefSeq" id="WP_350244309.1">
    <property type="nucleotide sequence ID" value="NZ_CP158299.1"/>
</dbReference>
<dbReference type="AlphaFoldDB" id="A0AAU7UCH7"/>
<proteinExistence type="predicted"/>
<sequence>MSRTHDTLEQLLLSGHVTAPTRRVLEERLHRTFERRFFSEAEFRVLQAAAARLVPHDPAHLNLAGVVDDRLAEDRTDGWRYADTPPDPQAMRDLLAALPADFTGLEGPAQDRHLQDLERRFPHPFEDLLAELTEGYYSHPAVQLALGYVGFADAPGWTRIGLNEAERRELAFPGPRDTP</sequence>
<name>A0AAU7UCH7_9DEIO</name>
<gene>
    <name evidence="1" type="ORF">ABOD76_08060</name>
</gene>
<reference evidence="1" key="1">
    <citation type="submission" date="2024-06" db="EMBL/GenBank/DDBJ databases">
        <title>Draft Genome Sequence of Deinococcus sonorensis Type Strain KR-87, a Biofilm Producing Representative of the Genus Deinococcus.</title>
        <authorList>
            <person name="Boren L.S."/>
            <person name="Grosso R.A."/>
            <person name="Hugenberg-Cox A.N."/>
            <person name="Hill J.T.E."/>
            <person name="Albert C.M."/>
            <person name="Tuohy J.M."/>
        </authorList>
    </citation>
    <scope>NUCLEOTIDE SEQUENCE</scope>
    <source>
        <strain evidence="1">KR-87</strain>
    </source>
</reference>
<dbReference type="Pfam" id="PF13618">
    <property type="entry name" value="Gluconate_2-dh3"/>
    <property type="match status" value="1"/>
</dbReference>
<accession>A0AAU7UCH7</accession>
<protein>
    <submittedName>
        <fullName evidence="1">Gluconate 2-dehydrogenase subunit 3 family protein</fullName>
    </submittedName>
</protein>
<dbReference type="InterPro" id="IPR027056">
    <property type="entry name" value="Gluconate_2DH_su3"/>
</dbReference>
<evidence type="ECO:0000313" key="1">
    <source>
        <dbReference type="EMBL" id="XBV86250.1"/>
    </source>
</evidence>
<organism evidence="1">
    <name type="scientific">Deinococcus sonorensis KR-87</name>
    <dbReference type="NCBI Taxonomy" id="694439"/>
    <lineage>
        <taxon>Bacteria</taxon>
        <taxon>Thermotogati</taxon>
        <taxon>Deinococcota</taxon>
        <taxon>Deinococci</taxon>
        <taxon>Deinococcales</taxon>
        <taxon>Deinococcaceae</taxon>
        <taxon>Deinococcus</taxon>
    </lineage>
</organism>